<feature type="compositionally biased region" description="Basic and acidic residues" evidence="1">
    <location>
        <begin position="349"/>
        <end position="367"/>
    </location>
</feature>
<feature type="region of interest" description="Disordered" evidence="1">
    <location>
        <begin position="303"/>
        <end position="368"/>
    </location>
</feature>
<dbReference type="RefSeq" id="WP_135573477.1">
    <property type="nucleotide sequence ID" value="NZ_RQGK01000065.1"/>
</dbReference>
<proteinExistence type="predicted"/>
<organism evidence="2 3">
    <name type="scientific">Leptospira yasudae</name>
    <dbReference type="NCBI Taxonomy" id="2202201"/>
    <lineage>
        <taxon>Bacteria</taxon>
        <taxon>Pseudomonadati</taxon>
        <taxon>Spirochaetota</taxon>
        <taxon>Spirochaetia</taxon>
        <taxon>Leptospirales</taxon>
        <taxon>Leptospiraceae</taxon>
        <taxon>Leptospira</taxon>
    </lineage>
</organism>
<sequence>MKKKHLKLINRLNLSCANRFLIHKNHAFVCELYGSAREIHIINLENPEAPNLVRSLTFENAIGSLAIQGETLYATESRRAVHKFSLENVSDPKRLDSYILLGYDLYDVQIVNDKAVLAMNWDGIGIVDLSKPDEIQPTVKQKIAKGYAEEFAPFRDHFLMTNGLHDDRFLYEISVQNGNVEILSRKEFPNFNPSEVFAISSGAALFGEVKKGKKEYSSILILDENLQPVGEPIRIERTPNVCLSLSDGNVLFGFDYAYALFDRSKHSITPLFQQFEDGNSKEYIEVPSNPKRIDPEYDVQRDYYDQEDDEDHEEEEDYESDDDEMDLGDSNEEEFEDGNENENGGDLADNTKNHEATTSDSEEKFDPSRLNNAYCMDSLKCAQKVGNYLFATHGNSFVTFKIGEHSLFQKIV</sequence>
<evidence type="ECO:0000313" key="2">
    <source>
        <dbReference type="EMBL" id="TGL87039.1"/>
    </source>
</evidence>
<dbReference type="EMBL" id="RQGM01000018">
    <property type="protein sequence ID" value="TGL87039.1"/>
    <property type="molecule type" value="Genomic_DNA"/>
</dbReference>
<name>A0A6N4QV92_9LEPT</name>
<dbReference type="AlphaFoldDB" id="A0A6N4QV92"/>
<evidence type="ECO:0000313" key="3">
    <source>
        <dbReference type="Proteomes" id="UP000297613"/>
    </source>
</evidence>
<feature type="compositionally biased region" description="Acidic residues" evidence="1">
    <location>
        <begin position="305"/>
        <end position="340"/>
    </location>
</feature>
<evidence type="ECO:0000256" key="1">
    <source>
        <dbReference type="SAM" id="MobiDB-lite"/>
    </source>
</evidence>
<gene>
    <name evidence="2" type="ORF">EHQ83_05000</name>
</gene>
<comment type="caution">
    <text evidence="2">The sequence shown here is derived from an EMBL/GenBank/DDBJ whole genome shotgun (WGS) entry which is preliminary data.</text>
</comment>
<accession>A0A6N4QV92</accession>
<reference evidence="2 3" key="1">
    <citation type="journal article" date="2019" name="PLoS Negl. Trop. Dis.">
        <title>Revisiting the worldwide diversity of Leptospira species in the environment.</title>
        <authorList>
            <person name="Vincent A.T."/>
            <person name="Schiettekatte O."/>
            <person name="Bourhy P."/>
            <person name="Veyrier F.J."/>
            <person name="Picardeau M."/>
        </authorList>
    </citation>
    <scope>NUCLEOTIDE SEQUENCE [LARGE SCALE GENOMIC DNA]</scope>
    <source>
        <strain evidence="2 3">201702445</strain>
    </source>
</reference>
<protein>
    <submittedName>
        <fullName evidence="2">Uncharacterized protein</fullName>
    </submittedName>
</protein>
<dbReference type="Proteomes" id="UP000297613">
    <property type="component" value="Unassembled WGS sequence"/>
</dbReference>